<evidence type="ECO:0000256" key="5">
    <source>
        <dbReference type="ARBA" id="ARBA00022729"/>
    </source>
</evidence>
<keyword evidence="2 11" id="KW-0575">Peroxidase</keyword>
<dbReference type="RefSeq" id="WP_344784606.1">
    <property type="nucleotide sequence ID" value="NZ_BAAAZW010000008.1"/>
</dbReference>
<keyword evidence="6" id="KW-0560">Oxidoreductase</keyword>
<evidence type="ECO:0000256" key="4">
    <source>
        <dbReference type="ARBA" id="ARBA00022723"/>
    </source>
</evidence>
<evidence type="ECO:0000313" key="12">
    <source>
        <dbReference type="Proteomes" id="UP001418444"/>
    </source>
</evidence>
<evidence type="ECO:0000313" key="11">
    <source>
        <dbReference type="EMBL" id="GAA3964875.1"/>
    </source>
</evidence>
<dbReference type="InterPro" id="IPR048327">
    <property type="entry name" value="Dyp_perox_N"/>
</dbReference>
<keyword evidence="4" id="KW-0479">Metal-binding</keyword>
<comment type="cofactor">
    <cofactor evidence="1">
        <name>heme b</name>
        <dbReference type="ChEBI" id="CHEBI:60344"/>
    </cofactor>
</comment>
<dbReference type="PROSITE" id="PS51404">
    <property type="entry name" value="DYP_PEROXIDASE"/>
    <property type="match status" value="1"/>
</dbReference>
<dbReference type="PROSITE" id="PS51318">
    <property type="entry name" value="TAT"/>
    <property type="match status" value="1"/>
</dbReference>
<dbReference type="Pfam" id="PF04261">
    <property type="entry name" value="Dyp_perox_N"/>
    <property type="match status" value="1"/>
</dbReference>
<dbReference type="InterPro" id="IPR006311">
    <property type="entry name" value="TAT_signal"/>
</dbReference>
<dbReference type="InterPro" id="IPR048328">
    <property type="entry name" value="Dyp_perox_C"/>
</dbReference>
<evidence type="ECO:0000259" key="9">
    <source>
        <dbReference type="Pfam" id="PF04261"/>
    </source>
</evidence>
<dbReference type="Pfam" id="PF20628">
    <property type="entry name" value="Dyp_perox_C"/>
    <property type="match status" value="1"/>
</dbReference>
<gene>
    <name evidence="11" type="ORF">GCM10022231_26820</name>
</gene>
<dbReference type="SUPFAM" id="SSF54909">
    <property type="entry name" value="Dimeric alpha+beta barrel"/>
    <property type="match status" value="1"/>
</dbReference>
<dbReference type="InterPro" id="IPR011008">
    <property type="entry name" value="Dimeric_a/b-barrel"/>
</dbReference>
<protein>
    <submittedName>
        <fullName evidence="11">Dyp-type peroxidase</fullName>
    </submittedName>
</protein>
<sequence length="410" mass="43716">MTPRGSARISRRGFLAGTAGLAGLGVGAAAVGLGVERSSSDAEPARQTVDFYGRHQAGITTAPAAHANFIGLDLVDPTDTADLAGALTLWTQDGARLTAGTPGLADPEPELAPAPSRLTVTVGLGPRAFSGPGLAERRPSWLAPLPPFAIDRLQNRWGQTDLLLVVASDDPISLAHATRILTAEVRTIVQVKWIQRGFRRARGTQSAGQTQRNLFGQVDGTEQPVTALHDSLIWDDGAEQPWMAGGTSLVVRRIAMHMDTWEALDRDNRELVVGRNLSNGAPLTGTDEHDEPDFTITKGGIPVIPESSHIARARRREEHEQFLRLVYNYDEAPEPPLPGVEADTSNTGLVFATAQRDPVRQFVPVQQRLAEHDDLNEWTTPIGSAVYAIPPGATPTAPLGAGLLGTGPDA</sequence>
<comment type="similarity">
    <text evidence="8">Belongs to the DyP-type peroxidase family.</text>
</comment>
<dbReference type="PANTHER" id="PTHR30521:SF4">
    <property type="entry name" value="DEFERROCHELATASE"/>
    <property type="match status" value="1"/>
</dbReference>
<keyword evidence="5" id="KW-0732">Signal</keyword>
<keyword evidence="7" id="KW-0408">Iron</keyword>
<dbReference type="EMBL" id="BAAAZW010000008">
    <property type="protein sequence ID" value="GAA3964875.1"/>
    <property type="molecule type" value="Genomic_DNA"/>
</dbReference>
<dbReference type="Proteomes" id="UP001418444">
    <property type="component" value="Unassembled WGS sequence"/>
</dbReference>
<proteinExistence type="inferred from homology"/>
<dbReference type="PANTHER" id="PTHR30521">
    <property type="entry name" value="DEFERROCHELATASE/PEROXIDASE"/>
    <property type="match status" value="1"/>
</dbReference>
<evidence type="ECO:0000256" key="7">
    <source>
        <dbReference type="ARBA" id="ARBA00023004"/>
    </source>
</evidence>
<dbReference type="GO" id="GO:0004601">
    <property type="term" value="F:peroxidase activity"/>
    <property type="evidence" value="ECO:0007669"/>
    <property type="project" value="UniProtKB-KW"/>
</dbReference>
<evidence type="ECO:0000256" key="8">
    <source>
        <dbReference type="ARBA" id="ARBA00025737"/>
    </source>
</evidence>
<accession>A0ABP7PG93</accession>
<name>A0ABP7PG93_9ACTN</name>
<feature type="domain" description="Dyp-type peroxidase N-terminal" evidence="9">
    <location>
        <begin position="56"/>
        <end position="199"/>
    </location>
</feature>
<keyword evidence="3" id="KW-0349">Heme</keyword>
<organism evidence="11 12">
    <name type="scientific">Gordonia caeni</name>
    <dbReference type="NCBI Taxonomy" id="1007097"/>
    <lineage>
        <taxon>Bacteria</taxon>
        <taxon>Bacillati</taxon>
        <taxon>Actinomycetota</taxon>
        <taxon>Actinomycetes</taxon>
        <taxon>Mycobacteriales</taxon>
        <taxon>Gordoniaceae</taxon>
        <taxon>Gordonia</taxon>
    </lineage>
</organism>
<evidence type="ECO:0000259" key="10">
    <source>
        <dbReference type="Pfam" id="PF20628"/>
    </source>
</evidence>
<evidence type="ECO:0000256" key="3">
    <source>
        <dbReference type="ARBA" id="ARBA00022617"/>
    </source>
</evidence>
<dbReference type="InterPro" id="IPR006314">
    <property type="entry name" value="Dyp_peroxidase"/>
</dbReference>
<comment type="caution">
    <text evidence="11">The sequence shown here is derived from an EMBL/GenBank/DDBJ whole genome shotgun (WGS) entry which is preliminary data.</text>
</comment>
<dbReference type="NCBIfam" id="TIGR01413">
    <property type="entry name" value="Dyp_perox_fam"/>
    <property type="match status" value="1"/>
</dbReference>
<evidence type="ECO:0000256" key="2">
    <source>
        <dbReference type="ARBA" id="ARBA00022559"/>
    </source>
</evidence>
<reference evidence="12" key="1">
    <citation type="journal article" date="2019" name="Int. J. Syst. Evol. Microbiol.">
        <title>The Global Catalogue of Microorganisms (GCM) 10K type strain sequencing project: providing services to taxonomists for standard genome sequencing and annotation.</title>
        <authorList>
            <consortium name="The Broad Institute Genomics Platform"/>
            <consortium name="The Broad Institute Genome Sequencing Center for Infectious Disease"/>
            <person name="Wu L."/>
            <person name="Ma J."/>
        </authorList>
    </citation>
    <scope>NUCLEOTIDE SEQUENCE [LARGE SCALE GENOMIC DNA]</scope>
    <source>
        <strain evidence="12">JCM 16923</strain>
    </source>
</reference>
<evidence type="ECO:0000256" key="6">
    <source>
        <dbReference type="ARBA" id="ARBA00023002"/>
    </source>
</evidence>
<feature type="domain" description="Dyp-type peroxidase C-terminal" evidence="10">
    <location>
        <begin position="210"/>
        <end position="393"/>
    </location>
</feature>
<evidence type="ECO:0000256" key="1">
    <source>
        <dbReference type="ARBA" id="ARBA00001970"/>
    </source>
</evidence>
<keyword evidence="12" id="KW-1185">Reference proteome</keyword>